<dbReference type="FunFam" id="2.30.30.190:FF:000013">
    <property type="entry name" value="Tubulin-folding cofactor B"/>
    <property type="match status" value="1"/>
</dbReference>
<evidence type="ECO:0000256" key="3">
    <source>
        <dbReference type="ARBA" id="ARBA00023186"/>
    </source>
</evidence>
<dbReference type="Proteomes" id="UP000267606">
    <property type="component" value="Unassembled WGS sequence"/>
</dbReference>
<evidence type="ECO:0000256" key="2">
    <source>
        <dbReference type="ARBA" id="ARBA00022490"/>
    </source>
</evidence>
<dbReference type="InterPro" id="IPR000938">
    <property type="entry name" value="CAP-Gly_domain"/>
</dbReference>
<dbReference type="CDD" id="cd01789">
    <property type="entry name" value="Ubl_TBCB"/>
    <property type="match status" value="1"/>
</dbReference>
<dbReference type="GO" id="GO:0007023">
    <property type="term" value="P:post-chaperonin tubulin folding pathway"/>
    <property type="evidence" value="ECO:0007669"/>
    <property type="project" value="InterPro"/>
</dbReference>
<dbReference type="PROSITE" id="PS00845">
    <property type="entry name" value="CAP_GLY_1"/>
    <property type="match status" value="1"/>
</dbReference>
<dbReference type="WBParaSite" id="OFLC_0001296501-mRNA-1">
    <property type="protein sequence ID" value="OFLC_0001296501-mRNA-1"/>
    <property type="gene ID" value="OFLC_0001296501"/>
</dbReference>
<reference evidence="8" key="1">
    <citation type="submission" date="2016-06" db="UniProtKB">
        <authorList>
            <consortium name="WormBaseParasite"/>
        </authorList>
    </citation>
    <scope>IDENTIFICATION</scope>
</reference>
<dbReference type="InterPro" id="IPR045172">
    <property type="entry name" value="TBCB_Ubl"/>
</dbReference>
<evidence type="ECO:0000313" key="6">
    <source>
        <dbReference type="EMBL" id="VDP12601.1"/>
    </source>
</evidence>
<organism evidence="8">
    <name type="scientific">Onchocerca flexuosa</name>
    <dbReference type="NCBI Taxonomy" id="387005"/>
    <lineage>
        <taxon>Eukaryota</taxon>
        <taxon>Metazoa</taxon>
        <taxon>Ecdysozoa</taxon>
        <taxon>Nematoda</taxon>
        <taxon>Chromadorea</taxon>
        <taxon>Rhabditida</taxon>
        <taxon>Spirurina</taxon>
        <taxon>Spiruromorpha</taxon>
        <taxon>Filarioidea</taxon>
        <taxon>Onchocercidae</taxon>
        <taxon>Onchocerca</taxon>
    </lineage>
</organism>
<dbReference type="PROSITE" id="PS50245">
    <property type="entry name" value="CAP_GLY_2"/>
    <property type="match status" value="1"/>
</dbReference>
<dbReference type="InterPro" id="IPR036859">
    <property type="entry name" value="CAP-Gly_dom_sf"/>
</dbReference>
<dbReference type="SMART" id="SM01052">
    <property type="entry name" value="CAP_GLY"/>
    <property type="match status" value="1"/>
</dbReference>
<evidence type="ECO:0000256" key="4">
    <source>
        <dbReference type="ARBA" id="ARBA00025779"/>
    </source>
</evidence>
<protein>
    <submittedName>
        <fullName evidence="8">CAP-Gly domain-containing protein</fullName>
    </submittedName>
</protein>
<dbReference type="GO" id="GO:0043014">
    <property type="term" value="F:alpha-tubulin binding"/>
    <property type="evidence" value="ECO:0007669"/>
    <property type="project" value="InterPro"/>
</dbReference>
<dbReference type="GO" id="GO:0005829">
    <property type="term" value="C:cytosol"/>
    <property type="evidence" value="ECO:0007669"/>
    <property type="project" value="UniProtKB-ARBA"/>
</dbReference>
<keyword evidence="2" id="KW-0963">Cytoplasm</keyword>
<dbReference type="InterPro" id="IPR000626">
    <property type="entry name" value="Ubiquitin-like_dom"/>
</dbReference>
<dbReference type="InterPro" id="IPR029071">
    <property type="entry name" value="Ubiquitin-like_domsf"/>
</dbReference>
<evidence type="ECO:0000313" key="7">
    <source>
        <dbReference type="Proteomes" id="UP000267606"/>
    </source>
</evidence>
<dbReference type="GO" id="GO:0007021">
    <property type="term" value="P:tubulin complex assembly"/>
    <property type="evidence" value="ECO:0007669"/>
    <property type="project" value="InterPro"/>
</dbReference>
<proteinExistence type="inferred from homology"/>
<feature type="domain" description="CAP-Gly" evidence="5">
    <location>
        <begin position="173"/>
        <end position="215"/>
    </location>
</feature>
<evidence type="ECO:0000313" key="8">
    <source>
        <dbReference type="WBParaSite" id="OFLC_0001296501-mRNA-1"/>
    </source>
</evidence>
<comment type="similarity">
    <text evidence="4">Belongs to the TBCB family.</text>
</comment>
<reference evidence="6 7" key="2">
    <citation type="submission" date="2018-11" db="EMBL/GenBank/DDBJ databases">
        <authorList>
            <consortium name="Pathogen Informatics"/>
        </authorList>
    </citation>
    <scope>NUCLEOTIDE SEQUENCE [LARGE SCALE GENOMIC DNA]</scope>
</reference>
<keyword evidence="7" id="KW-1185">Reference proteome</keyword>
<dbReference type="Gene3D" id="3.10.20.90">
    <property type="entry name" value="Phosphatidylinositol 3-kinase Catalytic Subunit, Chain A, domain 1"/>
    <property type="match status" value="1"/>
</dbReference>
<evidence type="ECO:0000256" key="1">
    <source>
        <dbReference type="ARBA" id="ARBA00004496"/>
    </source>
</evidence>
<comment type="subcellular location">
    <subcellularLocation>
        <location evidence="1">Cytoplasm</location>
    </subcellularLocation>
</comment>
<dbReference type="Gene3D" id="2.30.30.190">
    <property type="entry name" value="CAP Gly-rich-like domain"/>
    <property type="match status" value="1"/>
</dbReference>
<keyword evidence="3" id="KW-0143">Chaperone</keyword>
<name>A0A183HZQ2_9BILA</name>
<dbReference type="GO" id="GO:0051010">
    <property type="term" value="F:microtubule plus-end binding"/>
    <property type="evidence" value="ECO:0007669"/>
    <property type="project" value="TreeGrafter"/>
</dbReference>
<dbReference type="GO" id="GO:0005634">
    <property type="term" value="C:nucleus"/>
    <property type="evidence" value="ECO:0007669"/>
    <property type="project" value="TreeGrafter"/>
</dbReference>
<gene>
    <name evidence="6" type="ORF">OFLC_LOCUS12964</name>
</gene>
<accession>A0A183HZQ2</accession>
<dbReference type="EMBL" id="UZAJ01039993">
    <property type="protein sequence ID" value="VDP12601.1"/>
    <property type="molecule type" value="Genomic_DNA"/>
</dbReference>
<dbReference type="GO" id="GO:0035371">
    <property type="term" value="C:microtubule plus-end"/>
    <property type="evidence" value="ECO:0007669"/>
    <property type="project" value="TreeGrafter"/>
</dbReference>
<dbReference type="GO" id="GO:0031122">
    <property type="term" value="P:cytoplasmic microtubule organization"/>
    <property type="evidence" value="ECO:0007669"/>
    <property type="project" value="TreeGrafter"/>
</dbReference>
<dbReference type="PANTHER" id="PTHR18916">
    <property type="entry name" value="DYNACTIN 1-RELATED MICROTUBULE-BINDING"/>
    <property type="match status" value="1"/>
</dbReference>
<dbReference type="Pfam" id="PF01302">
    <property type="entry name" value="CAP_GLY"/>
    <property type="match status" value="1"/>
</dbReference>
<dbReference type="STRING" id="387005.A0A183HZQ2"/>
<dbReference type="Pfam" id="PF14560">
    <property type="entry name" value="Ubiquitin_2"/>
    <property type="match status" value="1"/>
</dbReference>
<dbReference type="PANTHER" id="PTHR18916:SF85">
    <property type="entry name" value="TUBULIN-FOLDING COFACTOR B"/>
    <property type="match status" value="1"/>
</dbReference>
<dbReference type="SUPFAM" id="SSF54236">
    <property type="entry name" value="Ubiquitin-like"/>
    <property type="match status" value="1"/>
</dbReference>
<evidence type="ECO:0000259" key="5">
    <source>
        <dbReference type="PROSITE" id="PS50245"/>
    </source>
</evidence>
<dbReference type="AlphaFoldDB" id="A0A183HZQ2"/>
<sequence length="231" mass="26596">MAAKVFSLTITSNLRQYPYEKRYPASMTLHELKEKLQLVVGSSAECMRTELHDKDGKFISSLTDDQATLEKLGIFFRFLIIFSGMKIHVSDTSVENPVSYENVATVGKYTISEEKYDEREDSVRAWKRREGLKIQYDALAGTENEAKQFKVGDRCTVHASNQQEKRGVISYIGRTKFKDGYWIGVAYDEPFGKHDGSVDGERYFTCENKHGVFVRPREVKKCEQDEEMEEI</sequence>
<dbReference type="SUPFAM" id="SSF74924">
    <property type="entry name" value="Cap-Gly domain"/>
    <property type="match status" value="1"/>
</dbReference>